<proteinExistence type="predicted"/>
<sequence length="134" mass="14872">MIAAKGYEPNNRTLCIALAIYVSPVQGACLGCYKMARHTSLSAKYNDSALPGRTCGPVDISLFPARFRRYRCIRLSQKRLSAISRVMLATATMSKEATVRRGNMRVLRTRLADLQVVAVQSLEPYQIAYASDEP</sequence>
<gene>
    <name evidence="1" type="ORF">FIBSPDRAFT_873169</name>
</gene>
<dbReference type="EMBL" id="KV417690">
    <property type="protein sequence ID" value="KZP09921.1"/>
    <property type="molecule type" value="Genomic_DNA"/>
</dbReference>
<evidence type="ECO:0000313" key="1">
    <source>
        <dbReference type="EMBL" id="KZP09921.1"/>
    </source>
</evidence>
<accession>A0A165YU95</accession>
<organism evidence="1 2">
    <name type="scientific">Athelia psychrophila</name>
    <dbReference type="NCBI Taxonomy" id="1759441"/>
    <lineage>
        <taxon>Eukaryota</taxon>
        <taxon>Fungi</taxon>
        <taxon>Dikarya</taxon>
        <taxon>Basidiomycota</taxon>
        <taxon>Agaricomycotina</taxon>
        <taxon>Agaricomycetes</taxon>
        <taxon>Agaricomycetidae</taxon>
        <taxon>Atheliales</taxon>
        <taxon>Atheliaceae</taxon>
        <taxon>Athelia</taxon>
    </lineage>
</organism>
<name>A0A165YU95_9AGAM</name>
<dbReference type="AlphaFoldDB" id="A0A165YU95"/>
<protein>
    <submittedName>
        <fullName evidence="1">Uncharacterized protein</fullName>
    </submittedName>
</protein>
<dbReference type="Proteomes" id="UP000076532">
    <property type="component" value="Unassembled WGS sequence"/>
</dbReference>
<keyword evidence="2" id="KW-1185">Reference proteome</keyword>
<evidence type="ECO:0000313" key="2">
    <source>
        <dbReference type="Proteomes" id="UP000076532"/>
    </source>
</evidence>
<feature type="non-terminal residue" evidence="1">
    <location>
        <position position="134"/>
    </location>
</feature>
<reference evidence="1 2" key="1">
    <citation type="journal article" date="2016" name="Mol. Biol. Evol.">
        <title>Comparative Genomics of Early-Diverging Mushroom-Forming Fungi Provides Insights into the Origins of Lignocellulose Decay Capabilities.</title>
        <authorList>
            <person name="Nagy L.G."/>
            <person name="Riley R."/>
            <person name="Tritt A."/>
            <person name="Adam C."/>
            <person name="Daum C."/>
            <person name="Floudas D."/>
            <person name="Sun H."/>
            <person name="Yadav J.S."/>
            <person name="Pangilinan J."/>
            <person name="Larsson K.H."/>
            <person name="Matsuura K."/>
            <person name="Barry K."/>
            <person name="Labutti K."/>
            <person name="Kuo R."/>
            <person name="Ohm R.A."/>
            <person name="Bhattacharya S.S."/>
            <person name="Shirouzu T."/>
            <person name="Yoshinaga Y."/>
            <person name="Martin F.M."/>
            <person name="Grigoriev I.V."/>
            <person name="Hibbett D.S."/>
        </authorList>
    </citation>
    <scope>NUCLEOTIDE SEQUENCE [LARGE SCALE GENOMIC DNA]</scope>
    <source>
        <strain evidence="1 2">CBS 109695</strain>
    </source>
</reference>